<dbReference type="Proteomes" id="UP001140562">
    <property type="component" value="Unassembled WGS sequence"/>
</dbReference>
<feature type="compositionally biased region" description="Basic and acidic residues" evidence="1">
    <location>
        <begin position="44"/>
        <end position="62"/>
    </location>
</feature>
<keyword evidence="3" id="KW-1185">Reference proteome</keyword>
<proteinExistence type="predicted"/>
<accession>A0A9W9BYP2</accession>
<sequence length="409" mass="45098">MSVLAFKALGYGAEQIPDKFFEKIPGGFFKPEDEKKNSKKSRSPPKEESRRSSDRSRRERSPQNDYSDSSGRDTDKEEQRRKERRRRKSAARSTSRSLSRGRDKQRSRDVDGEYSGRDMAYPEQGPGQGPYFPPPPTFEYAPYNPQEHASRPSQGDYRPTSAQPQHGYATQLHMLHKPPPTHPGTATIHRRNSTANSRARSPRSTKNSITHPTTLAVLTNKLLRTTTATPPAAAAAPSTTAENIGIELGLQIPAVPVVTSPGLLWLVPPLERWVVKPSLLGMLTESRTNMEAVFHPVRAHVLDTESTTIATAAATARVAEGFELEAEVLLTASARSLEDERIVTTAATVADAMNVIFATVITTAIAVMTAMTGVDAATEAETIDDRIADTRSMRTEEEDYEEKGLLRVY</sequence>
<dbReference type="EMBL" id="JAPEUV010000064">
    <property type="protein sequence ID" value="KAJ4335214.1"/>
    <property type="molecule type" value="Genomic_DNA"/>
</dbReference>
<comment type="caution">
    <text evidence="2">The sequence shown here is derived from an EMBL/GenBank/DDBJ whole genome shotgun (WGS) entry which is preliminary data.</text>
</comment>
<dbReference type="OrthoDB" id="3800349at2759"/>
<reference evidence="2" key="1">
    <citation type="submission" date="2022-10" db="EMBL/GenBank/DDBJ databases">
        <title>Tapping the CABI collections for fungal endophytes: first genome assemblies for Collariella, Neodidymelliopsis, Ascochyta clinopodiicola, Didymella pomorum, Didymosphaeria variabile, Neocosmospora piperis and Neocucurbitaria cava.</title>
        <authorList>
            <person name="Hill R."/>
        </authorList>
    </citation>
    <scope>NUCLEOTIDE SEQUENCE</scope>
    <source>
        <strain evidence="2">IMI 360193</strain>
    </source>
</reference>
<evidence type="ECO:0000256" key="1">
    <source>
        <dbReference type="SAM" id="MobiDB-lite"/>
    </source>
</evidence>
<protein>
    <submittedName>
        <fullName evidence="2">Uncharacterized protein</fullName>
    </submittedName>
</protein>
<organism evidence="2 3">
    <name type="scientific">Didymella glomerata</name>
    <dbReference type="NCBI Taxonomy" id="749621"/>
    <lineage>
        <taxon>Eukaryota</taxon>
        <taxon>Fungi</taxon>
        <taxon>Dikarya</taxon>
        <taxon>Ascomycota</taxon>
        <taxon>Pezizomycotina</taxon>
        <taxon>Dothideomycetes</taxon>
        <taxon>Pleosporomycetidae</taxon>
        <taxon>Pleosporales</taxon>
        <taxon>Pleosporineae</taxon>
        <taxon>Didymellaceae</taxon>
        <taxon>Didymella</taxon>
    </lineage>
</organism>
<feature type="compositionally biased region" description="Low complexity" evidence="1">
    <location>
        <begin position="193"/>
        <end position="205"/>
    </location>
</feature>
<evidence type="ECO:0000313" key="2">
    <source>
        <dbReference type="EMBL" id="KAJ4335214.1"/>
    </source>
</evidence>
<name>A0A9W9BYP2_9PLEO</name>
<dbReference type="AlphaFoldDB" id="A0A9W9BYP2"/>
<gene>
    <name evidence="2" type="ORF">N0V87_006253</name>
</gene>
<feature type="region of interest" description="Disordered" evidence="1">
    <location>
        <begin position="1"/>
        <end position="214"/>
    </location>
</feature>
<feature type="compositionally biased region" description="Basic and acidic residues" evidence="1">
    <location>
        <begin position="70"/>
        <end position="81"/>
    </location>
</feature>
<feature type="compositionally biased region" description="Basic and acidic residues" evidence="1">
    <location>
        <begin position="100"/>
        <end position="116"/>
    </location>
</feature>
<evidence type="ECO:0000313" key="3">
    <source>
        <dbReference type="Proteomes" id="UP001140562"/>
    </source>
</evidence>